<dbReference type="Proteomes" id="UP000523079">
    <property type="component" value="Unassembled WGS sequence"/>
</dbReference>
<dbReference type="CDD" id="cd06261">
    <property type="entry name" value="TM_PBP2"/>
    <property type="match status" value="1"/>
</dbReference>
<dbReference type="PANTHER" id="PTHR30406">
    <property type="entry name" value="SULFATE TRANSPORT SYSTEM PERMEASE PROTEIN"/>
    <property type="match status" value="1"/>
</dbReference>
<accession>A0A7W3IP19</accession>
<dbReference type="Pfam" id="PF00528">
    <property type="entry name" value="BPD_transp_1"/>
    <property type="match status" value="1"/>
</dbReference>
<keyword evidence="3 9" id="KW-0813">Transport</keyword>
<comment type="caution">
    <text evidence="13">The sequence shown here is derived from an EMBL/GenBank/DDBJ whole genome shotgun (WGS) entry which is preliminary data.</text>
</comment>
<evidence type="ECO:0000256" key="3">
    <source>
        <dbReference type="ARBA" id="ARBA00022448"/>
    </source>
</evidence>
<dbReference type="GO" id="GO:0015419">
    <property type="term" value="F:ABC-type sulfate transporter activity"/>
    <property type="evidence" value="ECO:0007669"/>
    <property type="project" value="UniProtKB-UniRule"/>
</dbReference>
<evidence type="ECO:0000256" key="1">
    <source>
        <dbReference type="ARBA" id="ARBA00004141"/>
    </source>
</evidence>
<evidence type="ECO:0000259" key="12">
    <source>
        <dbReference type="PROSITE" id="PS50928"/>
    </source>
</evidence>
<comment type="subunit">
    <text evidence="2">The complex is composed of two ATP-binding proteins (CysA), two transmembrane proteins (CysT and CysW) and a solute-binding protein (CysP).</text>
</comment>
<dbReference type="RefSeq" id="WP_182558252.1">
    <property type="nucleotide sequence ID" value="NZ_JACGWT010000001.1"/>
</dbReference>
<feature type="transmembrane region" description="Helical" evidence="9">
    <location>
        <begin position="254"/>
        <end position="278"/>
    </location>
</feature>
<sequence>MAATTTTPVRPTRARAGRRPLPPGVLPLGAGSGLGLGLVTLYLSILVLLPLIAVVITSTEGGVAGFVDTLTNPAVSSAIVLTVLSALAATAVNVVAGTLVAWVLVRDRFVGRRLLSLVIDIPFALPTIVAGLVLIALYGIDSPIGITLAQTRAAIFVALLFVTLPFVVRAVQPVLEELDPDVEQAGASLGAGRLAIFVRLVLPNLVPAIAAGAALSFARSLGEYGSVTLISGSLPRRTEVASARMLSQIENDNLTGASVVAVVLLVIALIVIVGLNLVQRRAARRG</sequence>
<dbReference type="NCBIfam" id="TIGR02139">
    <property type="entry name" value="permease_CysT"/>
    <property type="match status" value="1"/>
</dbReference>
<keyword evidence="7 9" id="KW-0472">Membrane</keyword>
<dbReference type="InterPro" id="IPR000515">
    <property type="entry name" value="MetI-like"/>
</dbReference>
<dbReference type="SUPFAM" id="SSF161098">
    <property type="entry name" value="MetI-like"/>
    <property type="match status" value="1"/>
</dbReference>
<feature type="transmembrane region" description="Helical" evidence="9">
    <location>
        <begin position="196"/>
        <end position="218"/>
    </location>
</feature>
<feature type="compositionally biased region" description="Low complexity" evidence="11">
    <location>
        <begin position="1"/>
        <end position="11"/>
    </location>
</feature>
<name>A0A7W3IP19_9ACTN</name>
<dbReference type="InterPro" id="IPR011865">
    <property type="entry name" value="CysT_permease"/>
</dbReference>
<dbReference type="InterPro" id="IPR035906">
    <property type="entry name" value="MetI-like_sf"/>
</dbReference>
<keyword evidence="14" id="KW-1185">Reference proteome</keyword>
<evidence type="ECO:0000256" key="9">
    <source>
        <dbReference type="RuleBase" id="RU363032"/>
    </source>
</evidence>
<keyword evidence="4 9" id="KW-0812">Transmembrane</keyword>
<proteinExistence type="inferred from homology"/>
<feature type="transmembrane region" description="Helical" evidence="9">
    <location>
        <begin position="152"/>
        <end position="175"/>
    </location>
</feature>
<dbReference type="PROSITE" id="PS50928">
    <property type="entry name" value="ABC_TM1"/>
    <property type="match status" value="1"/>
</dbReference>
<keyword evidence="5 9" id="KW-1133">Transmembrane helix</keyword>
<feature type="domain" description="ABC transmembrane type-1" evidence="12">
    <location>
        <begin position="79"/>
        <end position="275"/>
    </location>
</feature>
<reference evidence="13 14" key="1">
    <citation type="submission" date="2020-07" db="EMBL/GenBank/DDBJ databases">
        <title>Sequencing the genomes of 1000 actinobacteria strains.</title>
        <authorList>
            <person name="Klenk H.-P."/>
        </authorList>
    </citation>
    <scope>NUCLEOTIDE SEQUENCE [LARGE SCALE GENOMIC DNA]</scope>
    <source>
        <strain evidence="13 14">DSM 100723</strain>
    </source>
</reference>
<evidence type="ECO:0000256" key="7">
    <source>
        <dbReference type="ARBA" id="ARBA00023136"/>
    </source>
</evidence>
<feature type="region of interest" description="Disordered" evidence="11">
    <location>
        <begin position="1"/>
        <end position="20"/>
    </location>
</feature>
<comment type="caution">
    <text evidence="10">Lacks conserved residue(s) required for the propagation of feature annotation.</text>
</comment>
<gene>
    <name evidence="13" type="ORF">FHX74_000218</name>
</gene>
<dbReference type="GO" id="GO:0005886">
    <property type="term" value="C:plasma membrane"/>
    <property type="evidence" value="ECO:0007669"/>
    <property type="project" value="UniProtKB-SubCell"/>
</dbReference>
<comment type="similarity">
    <text evidence="10">Belongs to the binding-protein-dependent transport system permease family. CysTW subfamily.</text>
</comment>
<protein>
    <recommendedName>
        <fullName evidence="10">Sulfate transport system permease protein CysT</fullName>
    </recommendedName>
</protein>
<feature type="transmembrane region" description="Helical" evidence="9">
    <location>
        <begin position="25"/>
        <end position="58"/>
    </location>
</feature>
<evidence type="ECO:0000256" key="10">
    <source>
        <dbReference type="RuleBase" id="RU366001"/>
    </source>
</evidence>
<evidence type="ECO:0000313" key="13">
    <source>
        <dbReference type="EMBL" id="MBA8792624.1"/>
    </source>
</evidence>
<evidence type="ECO:0000256" key="2">
    <source>
        <dbReference type="ARBA" id="ARBA00011779"/>
    </source>
</evidence>
<comment type="function">
    <text evidence="10">Part of the ABC transporter complex (TC 3.A.1.6.1) involved in sulfate/thiosulfate import.</text>
</comment>
<feature type="transmembrane region" description="Helical" evidence="9">
    <location>
        <begin position="78"/>
        <end position="105"/>
    </location>
</feature>
<dbReference type="PANTHER" id="PTHR30406:SF8">
    <property type="entry name" value="SULFATE TRANSPORT SYSTEM PERMEASE PROTEIN CYST"/>
    <property type="match status" value="1"/>
</dbReference>
<evidence type="ECO:0000256" key="11">
    <source>
        <dbReference type="SAM" id="MobiDB-lite"/>
    </source>
</evidence>
<evidence type="ECO:0000256" key="4">
    <source>
        <dbReference type="ARBA" id="ARBA00022692"/>
    </source>
</evidence>
<evidence type="ECO:0000256" key="5">
    <source>
        <dbReference type="ARBA" id="ARBA00022989"/>
    </source>
</evidence>
<evidence type="ECO:0000256" key="8">
    <source>
        <dbReference type="ARBA" id="ARBA00025323"/>
    </source>
</evidence>
<feature type="transmembrane region" description="Helical" evidence="9">
    <location>
        <begin position="117"/>
        <end position="140"/>
    </location>
</feature>
<comment type="function">
    <text evidence="8">Part of the ABC transporter complex CysAWTP (TC 3.A.1.6.1) involved in sulfate/thiosulfate import. Probably responsible for the translocation of the substrate across the membrane.</text>
</comment>
<keyword evidence="6 10" id="KW-0764">Sulfate transport</keyword>
<dbReference type="AlphaFoldDB" id="A0A7W3IP19"/>
<evidence type="ECO:0000256" key="6">
    <source>
        <dbReference type="ARBA" id="ARBA00023032"/>
    </source>
</evidence>
<organism evidence="13 14">
    <name type="scientific">Microlunatus kandeliicorticis</name>
    <dbReference type="NCBI Taxonomy" id="1759536"/>
    <lineage>
        <taxon>Bacteria</taxon>
        <taxon>Bacillati</taxon>
        <taxon>Actinomycetota</taxon>
        <taxon>Actinomycetes</taxon>
        <taxon>Propionibacteriales</taxon>
        <taxon>Propionibacteriaceae</taxon>
        <taxon>Microlunatus</taxon>
    </lineage>
</organism>
<evidence type="ECO:0000313" key="14">
    <source>
        <dbReference type="Proteomes" id="UP000523079"/>
    </source>
</evidence>
<dbReference type="EMBL" id="JACGWT010000001">
    <property type="protein sequence ID" value="MBA8792624.1"/>
    <property type="molecule type" value="Genomic_DNA"/>
</dbReference>
<comment type="subcellular location">
    <subcellularLocation>
        <location evidence="9">Cell membrane</location>
        <topology evidence="9">Multi-pass membrane protein</topology>
    </subcellularLocation>
    <subcellularLocation>
        <location evidence="1">Membrane</location>
        <topology evidence="1">Multi-pass membrane protein</topology>
    </subcellularLocation>
</comment>
<dbReference type="Gene3D" id="1.10.3720.10">
    <property type="entry name" value="MetI-like"/>
    <property type="match status" value="1"/>
</dbReference>
<dbReference type="InterPro" id="IPR005667">
    <property type="entry name" value="Sulph_transpt2"/>
</dbReference>